<feature type="domain" description="EGF-like" evidence="2">
    <location>
        <begin position="104"/>
        <end position="135"/>
    </location>
</feature>
<dbReference type="OrthoDB" id="515847at2759"/>
<organism evidence="4">
    <name type="scientific">Chlorella variabilis</name>
    <name type="common">Green alga</name>
    <dbReference type="NCBI Taxonomy" id="554065"/>
    <lineage>
        <taxon>Eukaryota</taxon>
        <taxon>Viridiplantae</taxon>
        <taxon>Chlorophyta</taxon>
        <taxon>core chlorophytes</taxon>
        <taxon>Trebouxiophyceae</taxon>
        <taxon>Chlorellales</taxon>
        <taxon>Chlorellaceae</taxon>
        <taxon>Chlorella clade</taxon>
        <taxon>Chlorella</taxon>
    </lineage>
</organism>
<dbReference type="AlphaFoldDB" id="E1ZI59"/>
<dbReference type="InterPro" id="IPR052798">
    <property type="entry name" value="Giardia_VSA"/>
</dbReference>
<dbReference type="Gene3D" id="2.10.220.10">
    <property type="entry name" value="Hormone Receptor, Insulin-like Growth Factor Receptor 1, Chain A, domain 2"/>
    <property type="match status" value="1"/>
</dbReference>
<feature type="signal peptide" evidence="1">
    <location>
        <begin position="1"/>
        <end position="22"/>
    </location>
</feature>
<reference evidence="3 4" key="1">
    <citation type="journal article" date="2010" name="Plant Cell">
        <title>The Chlorella variabilis NC64A genome reveals adaptation to photosymbiosis, coevolution with viruses, and cryptic sex.</title>
        <authorList>
            <person name="Blanc G."/>
            <person name="Duncan G."/>
            <person name="Agarkova I."/>
            <person name="Borodovsky M."/>
            <person name="Gurnon J."/>
            <person name="Kuo A."/>
            <person name="Lindquist E."/>
            <person name="Lucas S."/>
            <person name="Pangilinan J."/>
            <person name="Polle J."/>
            <person name="Salamov A."/>
            <person name="Terry A."/>
            <person name="Yamada T."/>
            <person name="Dunigan D.D."/>
            <person name="Grigoriev I.V."/>
            <person name="Claverie J.M."/>
            <person name="Van Etten J.L."/>
        </authorList>
    </citation>
    <scope>NUCLEOTIDE SEQUENCE [LARGE SCALE GENOMIC DNA]</scope>
    <source>
        <strain evidence="3 4">NC64A</strain>
    </source>
</reference>
<dbReference type="PANTHER" id="PTHR23275:SF100">
    <property type="entry name" value="EGF-LIKE DOMAIN-CONTAINING PROTEIN"/>
    <property type="match status" value="1"/>
</dbReference>
<proteinExistence type="predicted"/>
<sequence length="211" mass="22980">MQPRTIALLAAFLALVITGAAAKCTKNKDGCARCHTGNHRCAKCFDTYGLTPKGTCAQCKVPGKLGWTCVKCDGPRQDVCQACDDWEGEQPTGVYVTVKGRCKYCKDKNCDKCAPKTGICRTCNRGYGLVKGACIKCRDENCITCNRNTARCTLCYTGYAPNPMTGRCDKCKGAECEACKPGKPRICTECNFGYKLSKGRCVKDPTSDRWA</sequence>
<dbReference type="SMART" id="SM00181">
    <property type="entry name" value="EGF"/>
    <property type="match status" value="4"/>
</dbReference>
<feature type="domain" description="EGF-like" evidence="2">
    <location>
        <begin position="170"/>
        <end position="202"/>
    </location>
</feature>
<dbReference type="KEGG" id="cvr:CHLNCDRAFT_135408"/>
<dbReference type="Proteomes" id="UP000008141">
    <property type="component" value="Unassembled WGS sequence"/>
</dbReference>
<feature type="chain" id="PRO_5003155973" description="EGF-like domain-containing protein" evidence="1">
    <location>
        <begin position="23"/>
        <end position="211"/>
    </location>
</feature>
<protein>
    <recommendedName>
        <fullName evidence="2">EGF-like domain-containing protein</fullName>
    </recommendedName>
</protein>
<name>E1ZI59_CHLVA</name>
<evidence type="ECO:0000259" key="2">
    <source>
        <dbReference type="SMART" id="SM00181"/>
    </source>
</evidence>
<keyword evidence="1" id="KW-0732">Signal</keyword>
<evidence type="ECO:0000256" key="1">
    <source>
        <dbReference type="SAM" id="SignalP"/>
    </source>
</evidence>
<dbReference type="SUPFAM" id="SSF57184">
    <property type="entry name" value="Growth factor receptor domain"/>
    <property type="match status" value="1"/>
</dbReference>
<gene>
    <name evidence="3" type="ORF">CHLNCDRAFT_135408</name>
</gene>
<keyword evidence="4" id="KW-1185">Reference proteome</keyword>
<feature type="domain" description="EGF-like" evidence="2">
    <location>
        <begin position="23"/>
        <end position="57"/>
    </location>
</feature>
<feature type="domain" description="EGF-like" evidence="2">
    <location>
        <begin position="136"/>
        <end position="169"/>
    </location>
</feature>
<dbReference type="PANTHER" id="PTHR23275">
    <property type="entry name" value="CABRIOLET.-RELATED"/>
    <property type="match status" value="1"/>
</dbReference>
<evidence type="ECO:0000313" key="3">
    <source>
        <dbReference type="EMBL" id="EFN54581.1"/>
    </source>
</evidence>
<dbReference type="GeneID" id="17354058"/>
<dbReference type="InParanoid" id="E1ZI59"/>
<accession>E1ZI59</accession>
<dbReference type="InterPro" id="IPR000742">
    <property type="entry name" value="EGF"/>
</dbReference>
<evidence type="ECO:0000313" key="4">
    <source>
        <dbReference type="Proteomes" id="UP000008141"/>
    </source>
</evidence>
<dbReference type="RefSeq" id="XP_005846683.1">
    <property type="nucleotide sequence ID" value="XM_005846621.1"/>
</dbReference>
<dbReference type="STRING" id="554065.E1ZI59"/>
<dbReference type="EMBL" id="GL433847">
    <property type="protein sequence ID" value="EFN54581.1"/>
    <property type="molecule type" value="Genomic_DNA"/>
</dbReference>
<dbReference type="InterPro" id="IPR009030">
    <property type="entry name" value="Growth_fac_rcpt_cys_sf"/>
</dbReference>